<dbReference type="AlphaFoldDB" id="A0A1A2YR35"/>
<dbReference type="Pfam" id="PF01643">
    <property type="entry name" value="Acyl-ACP_TE"/>
    <property type="match status" value="1"/>
</dbReference>
<dbReference type="PANTHER" id="PTHR31793">
    <property type="entry name" value="4-HYDROXYBENZOYL-COA THIOESTERASE FAMILY MEMBER"/>
    <property type="match status" value="1"/>
</dbReference>
<evidence type="ECO:0000313" key="3">
    <source>
        <dbReference type="EMBL" id="OBI39702.1"/>
    </source>
</evidence>
<dbReference type="InterPro" id="IPR049427">
    <property type="entry name" value="Acyl-ACP_TE_C"/>
</dbReference>
<dbReference type="PANTHER" id="PTHR31793:SF24">
    <property type="entry name" value="LONG-CHAIN ACYL-COA THIOESTERASE FADM"/>
    <property type="match status" value="1"/>
</dbReference>
<dbReference type="InterPro" id="IPR002864">
    <property type="entry name" value="Acyl-ACP_thioesterase_NHD"/>
</dbReference>
<dbReference type="OrthoDB" id="5242854at2"/>
<name>A0A1A2YR35_9MYCO</name>
<dbReference type="InterPro" id="IPR029069">
    <property type="entry name" value="HotDog_dom_sf"/>
</dbReference>
<evidence type="ECO:0000313" key="4">
    <source>
        <dbReference type="Proteomes" id="UP000091846"/>
    </source>
</evidence>
<dbReference type="InterPro" id="IPR050563">
    <property type="entry name" value="4-hydroxybenzoyl-CoA_TE"/>
</dbReference>
<dbReference type="GO" id="GO:0006633">
    <property type="term" value="P:fatty acid biosynthetic process"/>
    <property type="evidence" value="ECO:0007669"/>
    <property type="project" value="InterPro"/>
</dbReference>
<feature type="domain" description="Acyl-ACP thioesterase-like C-terminal" evidence="2">
    <location>
        <begin position="159"/>
        <end position="248"/>
    </location>
</feature>
<feature type="domain" description="Acyl-ACP thioesterase N-terminal hotdog" evidence="1">
    <location>
        <begin position="16"/>
        <end position="136"/>
    </location>
</feature>
<dbReference type="EMBL" id="LZKI01000115">
    <property type="protein sequence ID" value="OBI39702.1"/>
    <property type="molecule type" value="Genomic_DNA"/>
</dbReference>
<organism evidence="3 4">
    <name type="scientific">Mycobacterium colombiense</name>
    <dbReference type="NCBI Taxonomy" id="339268"/>
    <lineage>
        <taxon>Bacteria</taxon>
        <taxon>Bacillati</taxon>
        <taxon>Actinomycetota</taxon>
        <taxon>Actinomycetes</taxon>
        <taxon>Mycobacteriales</taxon>
        <taxon>Mycobacteriaceae</taxon>
        <taxon>Mycobacterium</taxon>
        <taxon>Mycobacterium avium complex (MAC)</taxon>
    </lineage>
</organism>
<evidence type="ECO:0000259" key="1">
    <source>
        <dbReference type="Pfam" id="PF01643"/>
    </source>
</evidence>
<dbReference type="RefSeq" id="WP_065029509.1">
    <property type="nucleotide sequence ID" value="NZ_LZKI01000115.1"/>
</dbReference>
<dbReference type="Pfam" id="PF20791">
    <property type="entry name" value="Acyl-ACP_TE_C"/>
    <property type="match status" value="1"/>
</dbReference>
<proteinExistence type="predicted"/>
<dbReference type="GO" id="GO:0047617">
    <property type="term" value="F:fatty acyl-CoA hydrolase activity"/>
    <property type="evidence" value="ECO:0007669"/>
    <property type="project" value="TreeGrafter"/>
</dbReference>
<sequence>MDLARTLHQIPDGYGEIFETRWPLRVADVDADGHLRLDAAARHIQDAAQDHARAWGADQLHPLWIIRRTIIDVMSPITFQSDLRLRRWCSGTSTRWCQMRVRIDGNDGGRIESEGFWINMNRDTMMPSIIGEEFLSRLNSTTDTHRLRWKPILEPLGERDTADATFDFPVRATDIDIFNHVNNSVYWAVVEEYLRGQPRRESPFRVVVEHIAPVAPGDKVEVLVHTGPSGHSVGAATTLTYMVGTTPKAVAVITDIPAAAD</sequence>
<dbReference type="Gene3D" id="3.10.129.10">
    <property type="entry name" value="Hotdog Thioesterase"/>
    <property type="match status" value="1"/>
</dbReference>
<accession>A0A1A2YR35</accession>
<reference evidence="3 4" key="1">
    <citation type="submission" date="2016-06" db="EMBL/GenBank/DDBJ databases">
        <authorList>
            <person name="Kjaerup R.B."/>
            <person name="Dalgaard T.S."/>
            <person name="Juul-Madsen H.R."/>
        </authorList>
    </citation>
    <scope>NUCLEOTIDE SEQUENCE [LARGE SCALE GENOMIC DNA]</scope>
    <source>
        <strain evidence="3 4">E1334</strain>
    </source>
</reference>
<dbReference type="SUPFAM" id="SSF54637">
    <property type="entry name" value="Thioesterase/thiol ester dehydrase-isomerase"/>
    <property type="match status" value="2"/>
</dbReference>
<protein>
    <submittedName>
        <fullName evidence="3">Acyl-ACP thioesterase</fullName>
    </submittedName>
</protein>
<dbReference type="Proteomes" id="UP000091846">
    <property type="component" value="Unassembled WGS sequence"/>
</dbReference>
<gene>
    <name evidence="3" type="ORF">A5708_02935</name>
</gene>
<evidence type="ECO:0000259" key="2">
    <source>
        <dbReference type="Pfam" id="PF20791"/>
    </source>
</evidence>
<comment type="caution">
    <text evidence="3">The sequence shown here is derived from an EMBL/GenBank/DDBJ whole genome shotgun (WGS) entry which is preliminary data.</text>
</comment>